<dbReference type="GO" id="GO:0005737">
    <property type="term" value="C:cytoplasm"/>
    <property type="evidence" value="ECO:0007669"/>
    <property type="project" value="TreeGrafter"/>
</dbReference>
<dbReference type="AlphaFoldDB" id="A0A0D0VBB8"/>
<feature type="domain" description="25S rRNA (uridine-N(3))-methyltransferase BMT5-like" evidence="2">
    <location>
        <begin position="89"/>
        <end position="338"/>
    </location>
</feature>
<gene>
    <name evidence="3" type="ORF">I312_05864</name>
</gene>
<dbReference type="PANTHER" id="PTHR11538:SF26">
    <property type="entry name" value="FERREDOXIN-FOLD ANTICODON-BINDING DOMAIN-CONTAINING PROTEIN 1"/>
    <property type="match status" value="1"/>
</dbReference>
<dbReference type="EMBL" id="KN847993">
    <property type="protein sequence ID" value="KIR44891.1"/>
    <property type="molecule type" value="Genomic_DNA"/>
</dbReference>
<dbReference type="InterPro" id="IPR019446">
    <property type="entry name" value="BMT5-like"/>
</dbReference>
<accession>A0A0D0VBB8</accession>
<evidence type="ECO:0000259" key="2">
    <source>
        <dbReference type="Pfam" id="PF10354"/>
    </source>
</evidence>
<feature type="region of interest" description="Disordered" evidence="1">
    <location>
        <begin position="33"/>
        <end position="60"/>
    </location>
</feature>
<evidence type="ECO:0000313" key="3">
    <source>
        <dbReference type="EMBL" id="KIR44891.1"/>
    </source>
</evidence>
<protein>
    <submittedName>
        <fullName evidence="3">Unplaced genomic scaffold supercont1.21, whole genome shotgun sequence</fullName>
    </submittedName>
</protein>
<sequence>MPKLKAALAAQQHSAAKLAAKKRAQAAEDAKRASIKASIDGVKKGKKRAKATASKTASEAKSEILEQAAKDKGKAKSPTIPFDKQDTILLLGEANFSFSLSLLREPHNLPAHQILATVYDSEKVTLEKYPDAAENIRLLKEKGVQVEFGVDAGALEKCKAVGKGRRWSRVIFNFPHVGAGITDQDRNILTNQHMLLKFFRSVEPLLTEGPTRMPIPQRSSSKRNGKYKQKGKQKKPSSDDEVAPGVEEEEEEDFFFNDDPTFTNPKIIAPAELTPPKRAGTVLITLLSCPPYTLWCLPQLAARPPPICPGTNLPQPRYTLLRSFAFRPEIYDGYAHRRTIGWKEGLSKSENEEILGRKGIPRTYEFVRTTNMKDD</sequence>
<proteinExistence type="predicted"/>
<dbReference type="HOGENOM" id="CLU_035438_1_1_1"/>
<dbReference type="GO" id="GO:0070042">
    <property type="term" value="F:rRNA (uridine-N3-)-methyltransferase activity"/>
    <property type="evidence" value="ECO:0007669"/>
    <property type="project" value="InterPro"/>
</dbReference>
<reference evidence="3" key="1">
    <citation type="submission" date="2015-01" db="EMBL/GenBank/DDBJ databases">
        <title>The Genome Sequence of Cryptococcus gattii CA1280.</title>
        <authorList>
            <consortium name="The Broad Institute Genomics Platform"/>
            <person name="Cuomo C."/>
            <person name="Litvintseva A."/>
            <person name="Chen Y."/>
            <person name="Heitman J."/>
            <person name="Sun S."/>
            <person name="Springer D."/>
            <person name="Dromer F."/>
            <person name="Young S."/>
            <person name="Zeng Q."/>
            <person name="Gargeya S."/>
            <person name="Abouelleil A."/>
            <person name="Alvarado L."/>
            <person name="Chapman S.B."/>
            <person name="Gainer-Dewar J."/>
            <person name="Goldberg J."/>
            <person name="Griggs A."/>
            <person name="Gujja S."/>
            <person name="Hansen M."/>
            <person name="Howarth C."/>
            <person name="Imamovic A."/>
            <person name="Larimer J."/>
            <person name="Murphy C."/>
            <person name="Naylor J."/>
            <person name="Pearson M."/>
            <person name="Priest M."/>
            <person name="Roberts A."/>
            <person name="Saif S."/>
            <person name="Shea T."/>
            <person name="Sykes S."/>
            <person name="Wortman J."/>
            <person name="Nusbaum C."/>
            <person name="Birren B."/>
        </authorList>
    </citation>
    <scope>NUCLEOTIDE SEQUENCE [LARGE SCALE GENOMIC DNA]</scope>
    <source>
        <strain evidence="3">CA1280</strain>
    </source>
</reference>
<evidence type="ECO:0000256" key="1">
    <source>
        <dbReference type="SAM" id="MobiDB-lite"/>
    </source>
</evidence>
<feature type="region of interest" description="Disordered" evidence="1">
    <location>
        <begin position="208"/>
        <end position="255"/>
    </location>
</feature>
<dbReference type="OrthoDB" id="273345at2759"/>
<feature type="compositionally biased region" description="Acidic residues" evidence="1">
    <location>
        <begin position="239"/>
        <end position="255"/>
    </location>
</feature>
<organism evidence="3">
    <name type="scientific">Cryptococcus bacillisporus CA1280</name>
    <dbReference type="NCBI Taxonomy" id="1296109"/>
    <lineage>
        <taxon>Eukaryota</taxon>
        <taxon>Fungi</taxon>
        <taxon>Dikarya</taxon>
        <taxon>Basidiomycota</taxon>
        <taxon>Agaricomycotina</taxon>
        <taxon>Tremellomycetes</taxon>
        <taxon>Tremellales</taxon>
        <taxon>Cryptococcaceae</taxon>
        <taxon>Cryptococcus</taxon>
        <taxon>Cryptococcus gattii species complex</taxon>
    </lineage>
</organism>
<dbReference type="GO" id="GO:0070475">
    <property type="term" value="P:rRNA base methylation"/>
    <property type="evidence" value="ECO:0007669"/>
    <property type="project" value="InterPro"/>
</dbReference>
<dbReference type="PANTHER" id="PTHR11538">
    <property type="entry name" value="PHENYLALANYL-TRNA SYNTHETASE"/>
    <property type="match status" value="1"/>
</dbReference>
<feature type="compositionally biased region" description="Basic residues" evidence="1">
    <location>
        <begin position="220"/>
        <end position="235"/>
    </location>
</feature>
<name>A0A0D0VBB8_CRYGA</name>
<dbReference type="Pfam" id="PF10354">
    <property type="entry name" value="BMT5-like"/>
    <property type="match status" value="1"/>
</dbReference>